<dbReference type="Pfam" id="PF20100">
    <property type="entry name" value="DUF6490"/>
    <property type="match status" value="1"/>
</dbReference>
<feature type="transmembrane region" description="Helical" evidence="1">
    <location>
        <begin position="86"/>
        <end position="104"/>
    </location>
</feature>
<dbReference type="PANTHER" id="PTHR46610">
    <property type="entry name" value="OS05G0181300 PROTEIN"/>
    <property type="match status" value="1"/>
</dbReference>
<comment type="caution">
    <text evidence="2">The sequence shown here is derived from an EMBL/GenBank/DDBJ whole genome shotgun (WGS) entry which is preliminary data.</text>
</comment>
<dbReference type="AlphaFoldDB" id="A0A8K0N285"/>
<sequence>MVQNTDERQASPPSTTRSSSCLSLISFSFLTANTLLSAYRARHDPWTVAFVLFAYLDLLALFGCLRAIEKQRAEHGTVEIKGSLKVAVWVLANALNVALAYRVAQMMPLALYVVVWGMSGFTIIVTFYGLFVYREPENVKNNDAMAVPFPELSPEEKV</sequence>
<reference evidence="2" key="2">
    <citation type="submission" date="2019-07" db="EMBL/GenBank/DDBJ databases">
        <authorList>
            <person name="Yang Y."/>
            <person name="Bocs S."/>
            <person name="Baudouin L."/>
        </authorList>
    </citation>
    <scope>NUCLEOTIDE SEQUENCE</scope>
    <source>
        <tissue evidence="2">Spear leaf of Hainan Tall coconut</tissue>
    </source>
</reference>
<keyword evidence="1" id="KW-1133">Transmembrane helix</keyword>
<name>A0A8K0N285_COCNU</name>
<feature type="transmembrane region" description="Helical" evidence="1">
    <location>
        <begin position="45"/>
        <end position="65"/>
    </location>
</feature>
<dbReference type="EMBL" id="CM017877">
    <property type="protein sequence ID" value="KAG1346285.1"/>
    <property type="molecule type" value="Genomic_DNA"/>
</dbReference>
<dbReference type="Proteomes" id="UP000797356">
    <property type="component" value="Chromosome 6"/>
</dbReference>
<dbReference type="InterPro" id="IPR045501">
    <property type="entry name" value="DUF6490"/>
</dbReference>
<evidence type="ECO:0000256" key="1">
    <source>
        <dbReference type="SAM" id="Phobius"/>
    </source>
</evidence>
<feature type="transmembrane region" description="Helical" evidence="1">
    <location>
        <begin position="110"/>
        <end position="133"/>
    </location>
</feature>
<accession>A0A8K0N285</accession>
<dbReference type="PANTHER" id="PTHR46610:SF20">
    <property type="entry name" value="OS05G0181300 PROTEIN"/>
    <property type="match status" value="1"/>
</dbReference>
<gene>
    <name evidence="2" type="ORF">COCNU_06G001140</name>
</gene>
<feature type="transmembrane region" description="Helical" evidence="1">
    <location>
        <begin position="21"/>
        <end position="39"/>
    </location>
</feature>
<proteinExistence type="predicted"/>
<evidence type="ECO:0000313" key="3">
    <source>
        <dbReference type="Proteomes" id="UP000797356"/>
    </source>
</evidence>
<evidence type="ECO:0000313" key="2">
    <source>
        <dbReference type="EMBL" id="KAG1346285.1"/>
    </source>
</evidence>
<organism evidence="2 3">
    <name type="scientific">Cocos nucifera</name>
    <name type="common">Coconut palm</name>
    <dbReference type="NCBI Taxonomy" id="13894"/>
    <lineage>
        <taxon>Eukaryota</taxon>
        <taxon>Viridiplantae</taxon>
        <taxon>Streptophyta</taxon>
        <taxon>Embryophyta</taxon>
        <taxon>Tracheophyta</taxon>
        <taxon>Spermatophyta</taxon>
        <taxon>Magnoliopsida</taxon>
        <taxon>Liliopsida</taxon>
        <taxon>Arecaceae</taxon>
        <taxon>Arecoideae</taxon>
        <taxon>Cocoseae</taxon>
        <taxon>Attaleinae</taxon>
        <taxon>Cocos</taxon>
    </lineage>
</organism>
<protein>
    <submittedName>
        <fullName evidence="2">Uncharacterized protein</fullName>
    </submittedName>
</protein>
<keyword evidence="1" id="KW-0472">Membrane</keyword>
<dbReference type="OrthoDB" id="687800at2759"/>
<reference evidence="2" key="1">
    <citation type="journal article" date="2017" name="Gigascience">
        <title>The genome draft of coconut (Cocos nucifera).</title>
        <authorList>
            <person name="Xiao Y."/>
            <person name="Xu P."/>
            <person name="Fan H."/>
            <person name="Baudouin L."/>
            <person name="Xia W."/>
            <person name="Bocs S."/>
            <person name="Xu J."/>
            <person name="Li Q."/>
            <person name="Guo A."/>
            <person name="Zhou L."/>
            <person name="Li J."/>
            <person name="Wu Y."/>
            <person name="Ma Z."/>
            <person name="Armero A."/>
            <person name="Issali A.E."/>
            <person name="Liu N."/>
            <person name="Peng M."/>
            <person name="Yang Y."/>
        </authorList>
    </citation>
    <scope>NUCLEOTIDE SEQUENCE</scope>
    <source>
        <tissue evidence="2">Spear leaf of Hainan Tall coconut</tissue>
    </source>
</reference>
<keyword evidence="1" id="KW-0812">Transmembrane</keyword>
<keyword evidence="3" id="KW-1185">Reference proteome</keyword>